<keyword evidence="4" id="KW-1185">Reference proteome</keyword>
<feature type="domain" description="MOFRL-associated" evidence="2">
    <location>
        <begin position="8"/>
        <end position="236"/>
    </location>
</feature>
<evidence type="ECO:0000259" key="2">
    <source>
        <dbReference type="Pfam" id="PF13660"/>
    </source>
</evidence>
<evidence type="ECO:0000313" key="3">
    <source>
        <dbReference type="EMBL" id="WIY27558.1"/>
    </source>
</evidence>
<dbReference type="Gene3D" id="3.40.1480.10">
    <property type="entry name" value="MOFRL domain"/>
    <property type="match status" value="1"/>
</dbReference>
<dbReference type="Pfam" id="PF05161">
    <property type="entry name" value="MOFRL"/>
    <property type="match status" value="1"/>
</dbReference>
<dbReference type="PANTHER" id="PTHR12227">
    <property type="entry name" value="GLYCERATE KINASE"/>
    <property type="match status" value="1"/>
</dbReference>
<gene>
    <name evidence="3" type="ORF">QPJ95_06710</name>
</gene>
<dbReference type="EMBL" id="CP127247">
    <property type="protein sequence ID" value="WIY27558.1"/>
    <property type="molecule type" value="Genomic_DNA"/>
</dbReference>
<dbReference type="AlphaFoldDB" id="A0A9Y2P8Z8"/>
<name>A0A9Y2P8Z8_9RHOB</name>
<dbReference type="InterPro" id="IPR039760">
    <property type="entry name" value="MOFRL_protein"/>
</dbReference>
<organism evidence="3 4">
    <name type="scientific">Parasedimentitalea psychrophila</name>
    <dbReference type="NCBI Taxonomy" id="2997337"/>
    <lineage>
        <taxon>Bacteria</taxon>
        <taxon>Pseudomonadati</taxon>
        <taxon>Pseudomonadota</taxon>
        <taxon>Alphaproteobacteria</taxon>
        <taxon>Rhodobacterales</taxon>
        <taxon>Paracoccaceae</taxon>
        <taxon>Parasedimentitalea</taxon>
    </lineage>
</organism>
<dbReference type="SUPFAM" id="SSF82544">
    <property type="entry name" value="GckA/TtuD-like"/>
    <property type="match status" value="1"/>
</dbReference>
<reference evidence="3 4" key="1">
    <citation type="submission" date="2023-06" db="EMBL/GenBank/DDBJ databases">
        <title>Parasedimentitalea psychrophila sp. nov., a psychrophilic bacterium isolated from deep-sea sediment.</title>
        <authorList>
            <person name="Li A."/>
        </authorList>
    </citation>
    <scope>NUCLEOTIDE SEQUENCE [LARGE SCALE GENOMIC DNA]</scope>
    <source>
        <strain evidence="3 4">QS115</strain>
    </source>
</reference>
<dbReference type="Pfam" id="PF13660">
    <property type="entry name" value="DUF4147"/>
    <property type="match status" value="1"/>
</dbReference>
<dbReference type="GO" id="GO:0005737">
    <property type="term" value="C:cytoplasm"/>
    <property type="evidence" value="ECO:0007669"/>
    <property type="project" value="TreeGrafter"/>
</dbReference>
<dbReference type="KEGG" id="ppso:QPJ95_06710"/>
<evidence type="ECO:0000259" key="1">
    <source>
        <dbReference type="Pfam" id="PF05161"/>
    </source>
</evidence>
<dbReference type="GO" id="GO:0008887">
    <property type="term" value="F:glycerate kinase activity"/>
    <property type="evidence" value="ECO:0007669"/>
    <property type="project" value="InterPro"/>
</dbReference>
<dbReference type="InterPro" id="IPR007835">
    <property type="entry name" value="MOFRL"/>
</dbReference>
<feature type="domain" description="MOFRL" evidence="1">
    <location>
        <begin position="304"/>
        <end position="410"/>
    </location>
</feature>
<dbReference type="Proteomes" id="UP001238334">
    <property type="component" value="Chromosome"/>
</dbReference>
<proteinExistence type="predicted"/>
<dbReference type="InterPro" id="IPR025286">
    <property type="entry name" value="MOFRL_assoc_dom"/>
</dbReference>
<dbReference type="InterPro" id="IPR037035">
    <property type="entry name" value="GK-like_C_sf"/>
</dbReference>
<sequence>MKDLRDTALALFHAAVKRADPARALRDQLTRTPLPPLPDGGRSIIIALGKAASPMMRQALLMTPEPRQALVVTNPENLCDIPGATCMAGAHPVPDDTSAAAGRAVIDLLQSARAKDRVVALISGGGSALMVAPAPGLTLADKATVNRALLASGLDINDMNLIRQQLSDLKGGGLLRHAAPAPVSAFILSDVIGDDLRAIASGPSVGPIGSRAQARERMQRAGIWQAMPAAVRTHLNATDTASGATPKASNTLIGSNRHSLQAMLDAAIGWDAQLVSDTLVGDVEHAAQSVVDAALAAPSDRPIALVFGGETTVQIKGSGLGGRNQELALRVAKLAAEQLTGNWLFLSGGTDGRDGPTQAAGGIVTPDTWVQIRNSGADPDALLDNNDSNTALAAADALLTIGGTGTNVADVQVFLRRPG</sequence>
<dbReference type="InterPro" id="IPR038614">
    <property type="entry name" value="GK_N_sf"/>
</dbReference>
<dbReference type="RefSeq" id="WP_270917823.1">
    <property type="nucleotide sequence ID" value="NZ_CP127247.1"/>
</dbReference>
<dbReference type="PANTHER" id="PTHR12227:SF0">
    <property type="entry name" value="GLYCERATE KINASE"/>
    <property type="match status" value="1"/>
</dbReference>
<dbReference type="Gene3D" id="3.40.50.10180">
    <property type="entry name" value="Glycerate kinase, MOFRL-like N-terminal domain"/>
    <property type="match status" value="1"/>
</dbReference>
<accession>A0A9Y2P8Z8</accession>
<evidence type="ECO:0000313" key="4">
    <source>
        <dbReference type="Proteomes" id="UP001238334"/>
    </source>
</evidence>
<protein>
    <submittedName>
        <fullName evidence="3">DUF4147 domain-containing protein</fullName>
    </submittedName>
</protein>